<keyword evidence="5" id="KW-0997">Cell inner membrane</keyword>
<keyword evidence="9 11" id="KW-0807">Transducer</keyword>
<evidence type="ECO:0000256" key="4">
    <source>
        <dbReference type="ARBA" id="ARBA00022500"/>
    </source>
</evidence>
<evidence type="ECO:0000313" key="16">
    <source>
        <dbReference type="EMBL" id="AUG99586.1"/>
    </source>
</evidence>
<dbReference type="SMART" id="SM00283">
    <property type="entry name" value="MA"/>
    <property type="match status" value="1"/>
</dbReference>
<keyword evidence="6 13" id="KW-0812">Transmembrane</keyword>
<feature type="transmembrane region" description="Helical" evidence="13">
    <location>
        <begin position="192"/>
        <end position="215"/>
    </location>
</feature>
<evidence type="ECO:0000313" key="18">
    <source>
        <dbReference type="Proteomes" id="UP000017700"/>
    </source>
</evidence>
<name>A0A2I5T4V5_SERS3</name>
<evidence type="ECO:0000256" key="10">
    <source>
        <dbReference type="ARBA" id="ARBA00029447"/>
    </source>
</evidence>
<evidence type="ECO:0000256" key="11">
    <source>
        <dbReference type="PROSITE-ProRule" id="PRU00284"/>
    </source>
</evidence>
<reference evidence="16 19" key="3">
    <citation type="submission" date="2017-11" db="EMBL/GenBank/DDBJ databases">
        <title>Complete genome sequence of Serratia sp. ATCC 39006 LacA.</title>
        <authorList>
            <person name="Hampton H.G."/>
            <person name="Jackson S.A."/>
            <person name="Jauregui R."/>
            <person name="Poulter G.T.M."/>
            <person name="Salmond G.P.C."/>
            <person name="Fineran P.C."/>
        </authorList>
    </citation>
    <scope>NUCLEOTIDE SEQUENCE [LARGE SCALE GENOMIC DNA]</scope>
    <source>
        <strain evidence="16 19">ATCC 39006</strain>
    </source>
</reference>
<evidence type="ECO:0000256" key="8">
    <source>
        <dbReference type="ARBA" id="ARBA00023136"/>
    </source>
</evidence>
<evidence type="ECO:0000313" key="19">
    <source>
        <dbReference type="Proteomes" id="UP000233778"/>
    </source>
</evidence>
<dbReference type="PANTHER" id="PTHR43531">
    <property type="entry name" value="PROTEIN ICFG"/>
    <property type="match status" value="1"/>
</dbReference>
<comment type="similarity">
    <text evidence="10">Belongs to the methyl-accepting chemotaxis (MCP) protein family.</text>
</comment>
<dbReference type="CDD" id="cd11386">
    <property type="entry name" value="MCP_signal"/>
    <property type="match status" value="1"/>
</dbReference>
<proteinExistence type="inferred from homology"/>
<sequence>MRLRNISIRASLLVLLLLITLLLLIVSGMGIQSINKSRESLTALNQIQGTQLGGLMDGYNLTLRSRASATLAVRKIEIGLLDVGARETERLGNYIQQSEKVITQFSEAKSENKQEQLLAQKVLKSYQAYLAQGLKPMYEALKKQYTDEYYTLLENSLTPLSDTFEQSIQDFHTYAQQLSDARIQEAAHDEKLMLLLIGIACALSVVMVLLAWIALRHMLLKPLDRAIEQLELVAAGDLTHRISQGGTNELGRLSDAIDRMQMALLDSVSQVRDASVQIDNGSRELFAGNSHLAERTEESVAALEQTAASLEELSATVKRNADNAELAHQLTNKASDTTDRGNESVCYVIEKMQEISNSAKRISDILGVIDGIAFQTNILALNAAVEAARAGEQGKGFAVVAGEVRNLAQHSAQAAKEIRTLIMDSQSRVSEGLDLASTAGETMDNVAQEISRVTSLMKEISYASQEQHLGIEQVNVAFTQIDKVAQQNASLVKASATTTQLLEEQSRQLIQAMGMFHIEENTPLLSQAN</sequence>
<dbReference type="Pfam" id="PF00015">
    <property type="entry name" value="MCPsignal"/>
    <property type="match status" value="1"/>
</dbReference>
<evidence type="ECO:0000256" key="3">
    <source>
        <dbReference type="ARBA" id="ARBA00022481"/>
    </source>
</evidence>
<dbReference type="FunFam" id="1.10.287.950:FF:000001">
    <property type="entry name" value="Methyl-accepting chemotaxis sensory transducer"/>
    <property type="match status" value="1"/>
</dbReference>
<evidence type="ECO:0000313" key="17">
    <source>
        <dbReference type="EMBL" id="AUH03904.1"/>
    </source>
</evidence>
<evidence type="ECO:0000256" key="7">
    <source>
        <dbReference type="ARBA" id="ARBA00022989"/>
    </source>
</evidence>
<keyword evidence="3" id="KW-0488">Methylation</keyword>
<dbReference type="SUPFAM" id="SSF47170">
    <property type="entry name" value="Aspartate receptor, ligand-binding domain"/>
    <property type="match status" value="1"/>
</dbReference>
<dbReference type="InterPro" id="IPR051310">
    <property type="entry name" value="MCP_chemotaxis"/>
</dbReference>
<dbReference type="PRINTS" id="PR00260">
    <property type="entry name" value="CHEMTRNSDUCR"/>
</dbReference>
<dbReference type="GO" id="GO:0004888">
    <property type="term" value="F:transmembrane signaling receptor activity"/>
    <property type="evidence" value="ECO:0007669"/>
    <property type="project" value="InterPro"/>
</dbReference>
<dbReference type="GO" id="GO:0007165">
    <property type="term" value="P:signal transduction"/>
    <property type="evidence" value="ECO:0007669"/>
    <property type="project" value="UniProtKB-KW"/>
</dbReference>
<reference evidence="17 18" key="1">
    <citation type="journal article" date="2013" name="Genome Announc.">
        <title>Draft genome sequence of Serratia sp. strain ATCC 39006, a model bacterium for analysis of the biosynthesis and regulation of prodigiosin, a carbapenem, and gas vesicles.</title>
        <authorList>
            <person name="Fineran P.C."/>
            <person name="Iglesias Cans M.C."/>
            <person name="Ramsay J.P."/>
            <person name="Wilf N.M."/>
            <person name="Cossyleon D."/>
            <person name="McNeil M.B."/>
            <person name="Williamson N.R."/>
            <person name="Monson R.E."/>
            <person name="Becher S.A."/>
            <person name="Stanton J.A."/>
            <person name="Brugger K."/>
            <person name="Brown S.D."/>
            <person name="Salmond G.P."/>
        </authorList>
    </citation>
    <scope>NUCLEOTIDE SEQUENCE [LARGE SCALE GENOMIC DNA]</scope>
    <source>
        <strain evidence="17">ATCC 39006</strain>
        <strain evidence="18">ATCC 39006 / SC 11482</strain>
    </source>
</reference>
<dbReference type="PANTHER" id="PTHR43531:SF14">
    <property type="entry name" value="METHYL-ACCEPTING CHEMOTAXIS PROTEIN I-RELATED"/>
    <property type="match status" value="1"/>
</dbReference>
<evidence type="ECO:0000259" key="14">
    <source>
        <dbReference type="PROSITE" id="PS50111"/>
    </source>
</evidence>
<gene>
    <name evidence="16" type="ORF">CWC46_06980</name>
    <name evidence="17" type="ORF">Ser39006_006985</name>
</gene>
<dbReference type="InterPro" id="IPR003660">
    <property type="entry name" value="HAMP_dom"/>
</dbReference>
<dbReference type="Pfam" id="PF02203">
    <property type="entry name" value="TarH"/>
    <property type="match status" value="1"/>
</dbReference>
<feature type="domain" description="HAMP" evidence="15">
    <location>
        <begin position="217"/>
        <end position="269"/>
    </location>
</feature>
<dbReference type="GO" id="GO:0005886">
    <property type="term" value="C:plasma membrane"/>
    <property type="evidence" value="ECO:0007669"/>
    <property type="project" value="UniProtKB-SubCell"/>
</dbReference>
<comment type="subcellular location">
    <subcellularLocation>
        <location evidence="1">Cell inner membrane</location>
        <topology evidence="1">Multi-pass membrane protein</topology>
    </subcellularLocation>
</comment>
<dbReference type="Proteomes" id="UP000017700">
    <property type="component" value="Chromosome"/>
</dbReference>
<dbReference type="PROSITE" id="PS50885">
    <property type="entry name" value="HAMP"/>
    <property type="match status" value="1"/>
</dbReference>
<dbReference type="InterPro" id="IPR004090">
    <property type="entry name" value="Chemotax_Me-accpt_rcpt"/>
</dbReference>
<evidence type="ECO:0000256" key="2">
    <source>
        <dbReference type="ARBA" id="ARBA00022475"/>
    </source>
</evidence>
<dbReference type="OrthoDB" id="2489132at2"/>
<dbReference type="InterPro" id="IPR003122">
    <property type="entry name" value="Tar_rcpt_lig-bd"/>
</dbReference>
<keyword evidence="2" id="KW-1003">Cell membrane</keyword>
<dbReference type="InterPro" id="IPR004089">
    <property type="entry name" value="MCPsignal_dom"/>
</dbReference>
<dbReference type="SMART" id="SM00304">
    <property type="entry name" value="HAMP"/>
    <property type="match status" value="1"/>
</dbReference>
<dbReference type="PROSITE" id="PS50111">
    <property type="entry name" value="CHEMOTAXIS_TRANSDUC_2"/>
    <property type="match status" value="1"/>
</dbReference>
<evidence type="ECO:0000259" key="15">
    <source>
        <dbReference type="PROSITE" id="PS50885"/>
    </source>
</evidence>
<dbReference type="CDD" id="cd06225">
    <property type="entry name" value="HAMP"/>
    <property type="match status" value="1"/>
</dbReference>
<dbReference type="Pfam" id="PF00672">
    <property type="entry name" value="HAMP"/>
    <property type="match status" value="1"/>
</dbReference>
<dbReference type="KEGG" id="sera:Ser39006_006985"/>
<dbReference type="InterPro" id="IPR035440">
    <property type="entry name" value="4HB_MCP_dom_sf"/>
</dbReference>
<evidence type="ECO:0000256" key="5">
    <source>
        <dbReference type="ARBA" id="ARBA00022519"/>
    </source>
</evidence>
<reference evidence="17" key="4">
    <citation type="submission" date="2017-11" db="EMBL/GenBank/DDBJ databases">
        <title>Complete genome sequence of Serratia sp. ATCC 39006.</title>
        <authorList>
            <person name="Hampton H.G."/>
            <person name="Jackson S.A."/>
            <person name="Jauregui R."/>
            <person name="Poulter G.T.M."/>
            <person name="Salmond G.P.C."/>
            <person name="Fineran P.C."/>
        </authorList>
    </citation>
    <scope>NUCLEOTIDE SEQUENCE</scope>
    <source>
        <strain evidence="17">ATCC 39006</strain>
    </source>
</reference>
<feature type="coiled-coil region" evidence="12">
    <location>
        <begin position="293"/>
        <end position="327"/>
    </location>
</feature>
<reference evidence="17" key="2">
    <citation type="submission" date="2013-09" db="EMBL/GenBank/DDBJ databases">
        <authorList>
            <person name="Wang G."/>
            <person name="Yang Y."/>
            <person name="Su Y."/>
        </authorList>
    </citation>
    <scope>NUCLEOTIDE SEQUENCE</scope>
    <source>
        <strain evidence="17">ATCC 39006</strain>
    </source>
</reference>
<accession>A0A2I5T4V5</accession>
<keyword evidence="4" id="KW-0145">Chemotaxis</keyword>
<feature type="domain" description="Methyl-accepting transducer" evidence="14">
    <location>
        <begin position="274"/>
        <end position="503"/>
    </location>
</feature>
<protein>
    <submittedName>
        <fullName evidence="17">Methyl-accepting chemotaxis protein</fullName>
    </submittedName>
</protein>
<dbReference type="KEGG" id="serq:CWC46_06980"/>
<dbReference type="GO" id="GO:0006935">
    <property type="term" value="P:chemotaxis"/>
    <property type="evidence" value="ECO:0007669"/>
    <property type="project" value="UniProtKB-KW"/>
</dbReference>
<dbReference type="EMBL" id="CP025084">
    <property type="protein sequence ID" value="AUH03904.1"/>
    <property type="molecule type" value="Genomic_DNA"/>
</dbReference>
<keyword evidence="18" id="KW-1185">Reference proteome</keyword>
<evidence type="ECO:0000256" key="1">
    <source>
        <dbReference type="ARBA" id="ARBA00004429"/>
    </source>
</evidence>
<keyword evidence="7 13" id="KW-1133">Transmembrane helix</keyword>
<keyword evidence="12" id="KW-0175">Coiled coil</keyword>
<evidence type="ECO:0000256" key="9">
    <source>
        <dbReference type="ARBA" id="ARBA00023224"/>
    </source>
</evidence>
<dbReference type="SUPFAM" id="SSF58104">
    <property type="entry name" value="Methyl-accepting chemotaxis protein (MCP) signaling domain"/>
    <property type="match status" value="1"/>
</dbReference>
<evidence type="ECO:0000256" key="13">
    <source>
        <dbReference type="SAM" id="Phobius"/>
    </source>
</evidence>
<organism evidence="17 18">
    <name type="scientific">Serratia sp. (strain ATCC 39006)</name>
    <name type="common">Prodigiosinella confusarubida</name>
    <dbReference type="NCBI Taxonomy" id="104623"/>
    <lineage>
        <taxon>Bacteria</taxon>
        <taxon>Pseudomonadati</taxon>
        <taxon>Pseudomonadota</taxon>
        <taxon>Gammaproteobacteria</taxon>
        <taxon>Enterobacterales</taxon>
        <taxon>Pectobacteriaceae</taxon>
        <taxon>Prodigiosinella</taxon>
    </lineage>
</organism>
<dbReference type="RefSeq" id="WP_021017589.1">
    <property type="nucleotide sequence ID" value="NZ_CP025084.1"/>
</dbReference>
<evidence type="ECO:0000256" key="12">
    <source>
        <dbReference type="SAM" id="Coils"/>
    </source>
</evidence>
<dbReference type="AlphaFoldDB" id="A0A2I5T4V5"/>
<dbReference type="Proteomes" id="UP000233778">
    <property type="component" value="Chromosome"/>
</dbReference>
<dbReference type="Gene3D" id="1.20.120.30">
    <property type="entry name" value="Aspartate receptor, ligand-binding domain"/>
    <property type="match status" value="1"/>
</dbReference>
<dbReference type="STRING" id="104623.Ser39006_04333"/>
<keyword evidence="8 13" id="KW-0472">Membrane</keyword>
<dbReference type="Gene3D" id="1.10.287.950">
    <property type="entry name" value="Methyl-accepting chemotaxis protein"/>
    <property type="match status" value="1"/>
</dbReference>
<dbReference type="EMBL" id="CP025085">
    <property type="protein sequence ID" value="AUG99586.1"/>
    <property type="molecule type" value="Genomic_DNA"/>
</dbReference>
<evidence type="ECO:0000256" key="6">
    <source>
        <dbReference type="ARBA" id="ARBA00022692"/>
    </source>
</evidence>